<accession>A0A7S2RS38</accession>
<protein>
    <recommendedName>
        <fullName evidence="2">Protein xylosyltransferase</fullName>
    </recommendedName>
</protein>
<name>A0A7S2RS38_9STRA</name>
<dbReference type="AlphaFoldDB" id="A0A7S2RS38"/>
<dbReference type="EMBL" id="HBHI01017837">
    <property type="protein sequence ID" value="CAD9679067.1"/>
    <property type="molecule type" value="Transcribed_RNA"/>
</dbReference>
<sequence length="451" mass="52013">MMNIKKTIRKPLAWVLALLSLIYIAQRSTYTFDSFNGSEQRSISVLDSVSETVEGMPTKPENLPGKSFPTCDVEIDFIVARDEFFASLTPKTMPHPFPIDTFPIEIITKHQCQALSNLGDQKNMLNSDVASVLFHIEAYKDFDMVKRTVKRLSFEDHHGFVVHVATDVSEEYIDLLIALSEEYTESPICVARGGYIKYLTSTDIRILFSSMQWLKSFSPFWDFFVSLSGADYSIMDGPTLNKELVAEGPVSWIPRMHKDEWRDIDKFPKSERFLNYGLSCQETQEIVDPGKGRTFWLQKLVPELGIGYQDPLSSGGIWHRSMVDFLINDDRARAAYMYFSLFPCAGVEHYWQTLYTLPELEPMLIAREPARMFWVLGRGVDGVHNTFMTMQFWDKEVKPAIDKRIPFIRKFDSEKEKDVLDRIDEYSAEVFYKEEAKQIKSKRKHKAVAVA</sequence>
<evidence type="ECO:0000313" key="1">
    <source>
        <dbReference type="EMBL" id="CAD9679067.1"/>
    </source>
</evidence>
<proteinExistence type="predicted"/>
<gene>
    <name evidence="1" type="ORF">EANT1437_LOCUS9126</name>
</gene>
<reference evidence="1" key="1">
    <citation type="submission" date="2021-01" db="EMBL/GenBank/DDBJ databases">
        <authorList>
            <person name="Corre E."/>
            <person name="Pelletier E."/>
            <person name="Niang G."/>
            <person name="Scheremetjew M."/>
            <person name="Finn R."/>
            <person name="Kale V."/>
            <person name="Holt S."/>
            <person name="Cochrane G."/>
            <person name="Meng A."/>
            <person name="Brown T."/>
            <person name="Cohen L."/>
        </authorList>
    </citation>
    <scope>NUCLEOTIDE SEQUENCE</scope>
    <source>
        <strain evidence="1">CCMP1452</strain>
    </source>
</reference>
<organism evidence="1">
    <name type="scientific">Eucampia antarctica</name>
    <dbReference type="NCBI Taxonomy" id="49252"/>
    <lineage>
        <taxon>Eukaryota</taxon>
        <taxon>Sar</taxon>
        <taxon>Stramenopiles</taxon>
        <taxon>Ochrophyta</taxon>
        <taxon>Bacillariophyta</taxon>
        <taxon>Mediophyceae</taxon>
        <taxon>Biddulphiophycidae</taxon>
        <taxon>Hemiaulales</taxon>
        <taxon>Hemiaulaceae</taxon>
        <taxon>Eucampia</taxon>
    </lineage>
</organism>
<evidence type="ECO:0008006" key="2">
    <source>
        <dbReference type="Google" id="ProtNLM"/>
    </source>
</evidence>